<dbReference type="GO" id="GO:0005524">
    <property type="term" value="F:ATP binding"/>
    <property type="evidence" value="ECO:0007669"/>
    <property type="project" value="UniProtKB-KW"/>
</dbReference>
<feature type="domain" description="ABC transporter" evidence="5">
    <location>
        <begin position="39"/>
        <end position="259"/>
    </location>
</feature>
<dbReference type="CDD" id="cd03220">
    <property type="entry name" value="ABC_KpsT_Wzt"/>
    <property type="match status" value="1"/>
</dbReference>
<dbReference type="PANTHER" id="PTHR46743">
    <property type="entry name" value="TEICHOIC ACIDS EXPORT ATP-BINDING PROTEIN TAGH"/>
    <property type="match status" value="1"/>
</dbReference>
<comment type="caution">
    <text evidence="6">The sequence shown here is derived from an EMBL/GenBank/DDBJ whole genome shotgun (WGS) entry which is preliminary data.</text>
</comment>
<sequence length="427" mass="46671">MTRPILAVEGLSKRHYHGAQTGYIALRALVEAGRAEGQIDQPSFFSRFGEPFWALRDISFEVGPGERLAVIGGNGAGKSTLLKILARVVRPTRGRAWYRGRMAAMLEVGTGFNTDLTGRENATVNAAVMGMDSRFIKRKFDEIVAFAELEEAIDTPLKFYSTGMKARLAFSIAAFMEPDILIADEVLAVGDAKFQRACLQKMSSLGEQGSTVIFVSHSMPQVLRLCTRGIWLDQGKVVMDGAISDVAAAYGAKQMNMTGEDYENYRPKDAKDPVRLVNLRALKADGEPTTQFDVRDPVTLELRYEVLADGLQVAPEISLIDANHQEILVTGVRQSQQATAASAPGAYVGRVTVPGDLLNEGVHHLTVRVLSFERHERLAESREALTLFVGDQAAGDSARGDYLGPIGGMVRPRLDWTIYPDPQAATR</sequence>
<evidence type="ECO:0000259" key="5">
    <source>
        <dbReference type="PROSITE" id="PS50893"/>
    </source>
</evidence>
<comment type="similarity">
    <text evidence="1">Belongs to the ABC transporter superfamily.</text>
</comment>
<dbReference type="InterPro" id="IPR003593">
    <property type="entry name" value="AAA+_ATPase"/>
</dbReference>
<reference evidence="7" key="1">
    <citation type="journal article" date="2019" name="Int. J. Syst. Evol. Microbiol.">
        <title>The Global Catalogue of Microorganisms (GCM) 10K type strain sequencing project: providing services to taxonomists for standard genome sequencing and annotation.</title>
        <authorList>
            <consortium name="The Broad Institute Genomics Platform"/>
            <consortium name="The Broad Institute Genome Sequencing Center for Infectious Disease"/>
            <person name="Wu L."/>
            <person name="Ma J."/>
        </authorList>
    </citation>
    <scope>NUCLEOTIDE SEQUENCE [LARGE SCALE GENOMIC DNA]</scope>
    <source>
        <strain evidence="7">CGMCC 1.16326</strain>
    </source>
</reference>
<dbReference type="InterPro" id="IPR003439">
    <property type="entry name" value="ABC_transporter-like_ATP-bd"/>
</dbReference>
<dbReference type="Pfam" id="PF00005">
    <property type="entry name" value="ABC_tran"/>
    <property type="match status" value="1"/>
</dbReference>
<dbReference type="PROSITE" id="PS50893">
    <property type="entry name" value="ABC_TRANSPORTER_2"/>
    <property type="match status" value="1"/>
</dbReference>
<dbReference type="InterPro" id="IPR027417">
    <property type="entry name" value="P-loop_NTPase"/>
</dbReference>
<evidence type="ECO:0000256" key="2">
    <source>
        <dbReference type="ARBA" id="ARBA00022448"/>
    </source>
</evidence>
<proteinExistence type="inferred from homology"/>
<dbReference type="RefSeq" id="WP_291673259.1">
    <property type="nucleotide sequence ID" value="NZ_JBHSLV010000078.1"/>
</dbReference>
<keyword evidence="7" id="KW-1185">Reference proteome</keyword>
<dbReference type="SMART" id="SM00382">
    <property type="entry name" value="AAA"/>
    <property type="match status" value="1"/>
</dbReference>
<dbReference type="Proteomes" id="UP001596104">
    <property type="component" value="Unassembled WGS sequence"/>
</dbReference>
<dbReference type="InterPro" id="IPR050683">
    <property type="entry name" value="Bact_Polysacc_Export_ATP-bd"/>
</dbReference>
<dbReference type="EMBL" id="JBHSLV010000078">
    <property type="protein sequence ID" value="MFC5396995.1"/>
    <property type="molecule type" value="Genomic_DNA"/>
</dbReference>
<protein>
    <submittedName>
        <fullName evidence="6">ABC transporter ATP-binding protein</fullName>
    </submittedName>
</protein>
<gene>
    <name evidence="6" type="ORF">ACFPPC_30540</name>
</gene>
<dbReference type="PANTHER" id="PTHR46743:SF2">
    <property type="entry name" value="TEICHOIC ACIDS EXPORT ATP-BINDING PROTEIN TAGH"/>
    <property type="match status" value="1"/>
</dbReference>
<dbReference type="Gene3D" id="3.40.50.300">
    <property type="entry name" value="P-loop containing nucleotide triphosphate hydrolases"/>
    <property type="match status" value="1"/>
</dbReference>
<dbReference type="CDD" id="cd10147">
    <property type="entry name" value="Wzt_C-like"/>
    <property type="match status" value="1"/>
</dbReference>
<dbReference type="SUPFAM" id="SSF52540">
    <property type="entry name" value="P-loop containing nucleoside triphosphate hydrolases"/>
    <property type="match status" value="1"/>
</dbReference>
<evidence type="ECO:0000313" key="6">
    <source>
        <dbReference type="EMBL" id="MFC5396995.1"/>
    </source>
</evidence>
<evidence type="ECO:0000256" key="1">
    <source>
        <dbReference type="ARBA" id="ARBA00005417"/>
    </source>
</evidence>
<keyword evidence="4 6" id="KW-0067">ATP-binding</keyword>
<evidence type="ECO:0000256" key="4">
    <source>
        <dbReference type="ARBA" id="ARBA00022840"/>
    </source>
</evidence>
<keyword evidence="3" id="KW-0547">Nucleotide-binding</keyword>
<name>A0ABW0HK93_9HYPH</name>
<organism evidence="6 7">
    <name type="scientific">Bosea vestrisii</name>
    <dbReference type="NCBI Taxonomy" id="151416"/>
    <lineage>
        <taxon>Bacteria</taxon>
        <taxon>Pseudomonadati</taxon>
        <taxon>Pseudomonadota</taxon>
        <taxon>Alphaproteobacteria</taxon>
        <taxon>Hyphomicrobiales</taxon>
        <taxon>Boseaceae</taxon>
        <taxon>Bosea</taxon>
    </lineage>
</organism>
<keyword evidence="2" id="KW-0813">Transport</keyword>
<evidence type="ECO:0000256" key="3">
    <source>
        <dbReference type="ARBA" id="ARBA00022741"/>
    </source>
</evidence>
<dbReference type="InterPro" id="IPR029439">
    <property type="entry name" value="Wzt_C"/>
</dbReference>
<evidence type="ECO:0000313" key="7">
    <source>
        <dbReference type="Proteomes" id="UP001596104"/>
    </source>
</evidence>
<dbReference type="InterPro" id="IPR015860">
    <property type="entry name" value="ABC_transpr_TagH-like"/>
</dbReference>
<accession>A0ABW0HK93</accession>